<dbReference type="Pfam" id="PF12848">
    <property type="entry name" value="ABC_tran_Xtn"/>
    <property type="match status" value="1"/>
</dbReference>
<dbReference type="Pfam" id="PF00005">
    <property type="entry name" value="ABC_tran"/>
    <property type="match status" value="2"/>
</dbReference>
<keyword evidence="2" id="KW-0067">ATP-binding</keyword>
<dbReference type="InterPro" id="IPR032781">
    <property type="entry name" value="ABC_tran_Xtn"/>
</dbReference>
<evidence type="ECO:0000313" key="6">
    <source>
        <dbReference type="Proteomes" id="UP000036780"/>
    </source>
</evidence>
<dbReference type="PANTHER" id="PTHR42855">
    <property type="entry name" value="ABC TRANSPORTER ATP-BINDING SUBUNIT"/>
    <property type="match status" value="1"/>
</dbReference>
<protein>
    <recommendedName>
        <fullName evidence="4">ABC transporter domain-containing protein</fullName>
    </recommendedName>
</protein>
<keyword evidence="3" id="KW-0175">Coiled coil</keyword>
<feature type="coiled-coil region" evidence="3">
    <location>
        <begin position="94"/>
        <end position="129"/>
    </location>
</feature>
<evidence type="ECO:0000256" key="1">
    <source>
        <dbReference type="ARBA" id="ARBA00022741"/>
    </source>
</evidence>
<accession>A0A0L0QV70</accession>
<keyword evidence="6" id="KW-1185">Reference proteome</keyword>
<dbReference type="SMART" id="SM00382">
    <property type="entry name" value="AAA"/>
    <property type="match status" value="2"/>
</dbReference>
<dbReference type="PANTHER" id="PTHR42855:SF2">
    <property type="entry name" value="DRUG RESISTANCE ABC TRANSPORTER,ATP-BINDING PROTEIN"/>
    <property type="match status" value="1"/>
</dbReference>
<dbReference type="InterPro" id="IPR051309">
    <property type="entry name" value="ABCF_ATPase"/>
</dbReference>
<keyword evidence="1" id="KW-0547">Nucleotide-binding</keyword>
<dbReference type="FunFam" id="3.40.50.300:FF:000905">
    <property type="entry name" value="Heme ABC transporter ATP-binding protein"/>
    <property type="match status" value="1"/>
</dbReference>
<feature type="domain" description="ABC transporter" evidence="4">
    <location>
        <begin position="319"/>
        <end position="514"/>
    </location>
</feature>
<dbReference type="CDD" id="cd03221">
    <property type="entry name" value="ABCF_EF-3"/>
    <property type="match status" value="2"/>
</dbReference>
<dbReference type="FunFam" id="3.40.50.300:FF:000011">
    <property type="entry name" value="Putative ABC transporter ATP-binding component"/>
    <property type="match status" value="1"/>
</dbReference>
<dbReference type="PROSITE" id="PS00211">
    <property type="entry name" value="ABC_TRANSPORTER_1"/>
    <property type="match status" value="2"/>
</dbReference>
<dbReference type="PATRIC" id="fig|1473.5.peg.3341"/>
<dbReference type="InterPro" id="IPR017871">
    <property type="entry name" value="ABC_transporter-like_CS"/>
</dbReference>
<dbReference type="EMBL" id="LGTO01000002">
    <property type="protein sequence ID" value="KNE22432.1"/>
    <property type="molecule type" value="Genomic_DNA"/>
</dbReference>
<dbReference type="InterPro" id="IPR003593">
    <property type="entry name" value="AAA+_ATPase"/>
</dbReference>
<evidence type="ECO:0000313" key="5">
    <source>
        <dbReference type="EMBL" id="KNE22432.1"/>
    </source>
</evidence>
<sequence>MSILDVQNLSHSFGDKMVLKDISFRLLKGEHIGLVGPNGAGKSTLFHILTGDVIPDEGQVNWHPKVQVGNLEQHIQLTTGQSIRKFLQGAFQDLFRAEEEMLAITEKMAQMQTKELQQLLQQYSQLQTKLGQHDFYRIPAKVEEVAAGLGISQLGLETDVSQLSGGQRTKLLLAKLLLEQPDVLLLDEPTNYLDTAHIEWLTTYLQMYPNAFMLITHDTSFLTDVAQIIYHLEHKRLTRYPGNYKQFLQAYEMRRRQIHLEYQKQQEEIIKLEGYIQKNKARASTAKQAKSREKKLNKMERIEKPSHNPKPIFSFTVTTQPANIVLQATNLTIGYDKPLFTNVNVKLQRGEKIALAGHNGIGKTTTLKTLLGRLQAISGNISLGDRLLPAYFEQEMPAIGKHTALEEIWSAYPELTQKEVRQTLARCGLRSEHIFQELSSLSGGEQTKVRLCKLMLADSNFLILDEPTNHLDIATKNALKEALENYTGTLILVSHERYFYQDWITRVWNMEEWK</sequence>
<dbReference type="GO" id="GO:0005524">
    <property type="term" value="F:ATP binding"/>
    <property type="evidence" value="ECO:0007669"/>
    <property type="project" value="UniProtKB-KW"/>
</dbReference>
<evidence type="ECO:0000256" key="3">
    <source>
        <dbReference type="SAM" id="Coils"/>
    </source>
</evidence>
<dbReference type="GO" id="GO:0016887">
    <property type="term" value="F:ATP hydrolysis activity"/>
    <property type="evidence" value="ECO:0007669"/>
    <property type="project" value="InterPro"/>
</dbReference>
<dbReference type="AlphaFoldDB" id="A0A0L0QV70"/>
<reference evidence="6" key="1">
    <citation type="submission" date="2015-07" db="EMBL/GenBank/DDBJ databases">
        <title>Fjat-10053 dsm26.</title>
        <authorList>
            <person name="Liu B."/>
            <person name="Wang J."/>
            <person name="Zhu Y."/>
            <person name="Liu G."/>
            <person name="Chen Q."/>
            <person name="Chen Z."/>
            <person name="Lan J."/>
            <person name="Che J."/>
            <person name="Ge C."/>
            <person name="Shi H."/>
            <person name="Pan Z."/>
            <person name="Liu X."/>
        </authorList>
    </citation>
    <scope>NUCLEOTIDE SEQUENCE [LARGE SCALE GENOMIC DNA]</scope>
    <source>
        <strain evidence="6">DSM 26</strain>
    </source>
</reference>
<dbReference type="InterPro" id="IPR027417">
    <property type="entry name" value="P-loop_NTPase"/>
</dbReference>
<dbReference type="OrthoDB" id="9760950at2"/>
<feature type="domain" description="ABC transporter" evidence="4">
    <location>
        <begin position="4"/>
        <end position="260"/>
    </location>
</feature>
<name>A0A0L0QV70_VIRPA</name>
<dbReference type="InterPro" id="IPR003439">
    <property type="entry name" value="ABC_transporter-like_ATP-bd"/>
</dbReference>
<evidence type="ECO:0000256" key="2">
    <source>
        <dbReference type="ARBA" id="ARBA00022840"/>
    </source>
</evidence>
<dbReference type="Proteomes" id="UP000036780">
    <property type="component" value="Unassembled WGS sequence"/>
</dbReference>
<dbReference type="SUPFAM" id="SSF52540">
    <property type="entry name" value="P-loop containing nucleoside triphosphate hydrolases"/>
    <property type="match status" value="2"/>
</dbReference>
<organism evidence="5 6">
    <name type="scientific">Virgibacillus pantothenticus</name>
    <dbReference type="NCBI Taxonomy" id="1473"/>
    <lineage>
        <taxon>Bacteria</taxon>
        <taxon>Bacillati</taxon>
        <taxon>Bacillota</taxon>
        <taxon>Bacilli</taxon>
        <taxon>Bacillales</taxon>
        <taxon>Bacillaceae</taxon>
        <taxon>Virgibacillus</taxon>
    </lineage>
</organism>
<dbReference type="Gene3D" id="3.40.50.300">
    <property type="entry name" value="P-loop containing nucleotide triphosphate hydrolases"/>
    <property type="match status" value="2"/>
</dbReference>
<dbReference type="RefSeq" id="WP_050349906.1">
    <property type="nucleotide sequence ID" value="NZ_CP073011.1"/>
</dbReference>
<evidence type="ECO:0000259" key="4">
    <source>
        <dbReference type="PROSITE" id="PS50893"/>
    </source>
</evidence>
<dbReference type="GeneID" id="66869326"/>
<dbReference type="PROSITE" id="PS50893">
    <property type="entry name" value="ABC_TRANSPORTER_2"/>
    <property type="match status" value="2"/>
</dbReference>
<proteinExistence type="predicted"/>
<gene>
    <name evidence="5" type="ORF">AFK71_02090</name>
</gene>
<comment type="caution">
    <text evidence="5">The sequence shown here is derived from an EMBL/GenBank/DDBJ whole genome shotgun (WGS) entry which is preliminary data.</text>
</comment>